<dbReference type="InterPro" id="IPR004107">
    <property type="entry name" value="Integrase_SAM-like_N"/>
</dbReference>
<sequence>MAFIRPRRRADGTTGYAVVHKESGRQSSLGTFDDKGAAEEFCAAVNAIGAQKAMLAWGIAPTIQSLKKSTAPTVTDWLQQYIATRTGVTKTTLYDYSSYLRNDITPVIGAIPLDRLTPDDVAAWVQGLAARGLAGKTIANRHGFLSAALKTAVQAEVIPTNPAADTRMPRTERAEMCCLTRDEFNLLLAQFAPHWQPLVRFMVASGARFGEISALRPADVDRTHNTVYIGRGWKRTYDGAGYELGAPKTKRSVRTISVHPALLGDLDYGGEFLFTNTVGKPLRAPGFRSNVWYPAVAKARAAGLAKKPRIHDMRHTCASWMIAGGANMYAVQRHLGHESIQTTISLYTHLDRSDSERAAKIIGDALGI</sequence>
<dbReference type="GO" id="GO:0006310">
    <property type="term" value="P:DNA recombination"/>
    <property type="evidence" value="ECO:0007669"/>
    <property type="project" value="UniProtKB-KW"/>
</dbReference>
<evidence type="ECO:0000313" key="13">
    <source>
        <dbReference type="Proteomes" id="UP000029348"/>
    </source>
</evidence>
<evidence type="ECO:0000259" key="11">
    <source>
        <dbReference type="PROSITE" id="PS51900"/>
    </source>
</evidence>
<dbReference type="Pfam" id="PF14659">
    <property type="entry name" value="Phage_int_SAM_3"/>
    <property type="match status" value="1"/>
</dbReference>
<dbReference type="GO" id="GO:0016787">
    <property type="term" value="F:hydrolase activity"/>
    <property type="evidence" value="ECO:0007669"/>
    <property type="project" value="UniProtKB-KW"/>
</dbReference>
<dbReference type="Gene3D" id="1.10.150.130">
    <property type="match status" value="1"/>
</dbReference>
<evidence type="ECO:0000313" key="12">
    <source>
        <dbReference type="EMBL" id="AIM40982.1"/>
    </source>
</evidence>
<comment type="similarity">
    <text evidence="1">Belongs to the 'phage' integrase family.</text>
</comment>
<dbReference type="InterPro" id="IPR044068">
    <property type="entry name" value="CB"/>
</dbReference>
<dbReference type="GeneID" id="23679090"/>
<dbReference type="InterPro" id="IPR013762">
    <property type="entry name" value="Integrase-like_cat_sf"/>
</dbReference>
<keyword evidence="8" id="KW-1160">Virus entry into host cell</keyword>
<dbReference type="InterPro" id="IPR002104">
    <property type="entry name" value="Integrase_catalytic"/>
</dbReference>
<dbReference type="GO" id="GO:0075713">
    <property type="term" value="P:establishment of integrated proviral latency"/>
    <property type="evidence" value="ECO:0007669"/>
    <property type="project" value="UniProtKB-KW"/>
</dbReference>
<dbReference type="InterPro" id="IPR010998">
    <property type="entry name" value="Integrase_recombinase_N"/>
</dbReference>
<reference evidence="12 13" key="1">
    <citation type="submission" date="2014-07" db="EMBL/GenBank/DDBJ databases">
        <authorList>
            <person name="Nurko I."/>
            <person name="Arora N."/>
            <person name="Mosteller S."/>
            <person name="Bari R."/>
            <person name="McNulty L."/>
            <person name="Schmidt T."/>
            <person name="Mehalik H."/>
            <person name="Reinhart E."/>
            <person name="Winders D.C."/>
            <person name="Nootbar H.A."/>
            <person name="Reilly M.A."/>
            <person name="Gough E."/>
            <person name="Gregory S."/>
            <person name="Harbaugh B."/>
            <person name="Kaur B."/>
            <person name="Siesel C."/>
            <person name="Warwar S."/>
            <person name="Breitenberger C.A."/>
            <person name="Daniels C.J."/>
            <person name="Ball S.L."/>
            <person name="Buck G.A."/>
            <person name="Campbell R."/>
            <person name="Carvalho M.R."/>
            <person name="Duckworth R.A."/>
            <person name="Dunn T."/>
            <person name="Halpern C."/>
            <person name="Johnson A."/>
            <person name="Kiflezghi M.G."/>
            <person name="Lee V."/>
            <person name="Loviza R.A."/>
            <person name="Serrano M.G."/>
            <person name="Shah Z.V."/>
            <person name="Sharma K."/>
            <person name="Voegtly L.J."/>
            <person name="Walstead R."/>
            <person name="Wang Y.P."/>
            <person name="Bradley K.W."/>
            <person name="Barker L.P."/>
            <person name="Asai D.J."/>
            <person name="Bowman C.A."/>
            <person name="Russell D.A."/>
            <person name="Pope W.H."/>
            <person name="Jacobs-Sera D."/>
            <person name="Hendrix R.W."/>
            <person name="Hatfull G.F."/>
        </authorList>
    </citation>
    <scope>NUCLEOTIDE SEQUENCE [LARGE SCALE GENOMIC DNA]</scope>
</reference>
<evidence type="ECO:0000256" key="5">
    <source>
        <dbReference type="ARBA" id="ARBA00022908"/>
    </source>
</evidence>
<keyword evidence="5" id="KW-0229">DNA integration</keyword>
<dbReference type="OrthoDB" id="3956at10239"/>
<dbReference type="PROSITE" id="PS51900">
    <property type="entry name" value="CB"/>
    <property type="match status" value="1"/>
</dbReference>
<dbReference type="SUPFAM" id="SSF56349">
    <property type="entry name" value="DNA breaking-rejoining enzymes"/>
    <property type="match status" value="1"/>
</dbReference>
<dbReference type="InterPro" id="IPR011010">
    <property type="entry name" value="DNA_brk_join_enz"/>
</dbReference>
<dbReference type="GO" id="GO:0016740">
    <property type="term" value="F:transferase activity"/>
    <property type="evidence" value="ECO:0007669"/>
    <property type="project" value="UniProtKB-KW"/>
</dbReference>
<name>A0A088F8U2_9CAUD</name>
<dbReference type="Pfam" id="PF00589">
    <property type="entry name" value="Phage_integrase"/>
    <property type="match status" value="1"/>
</dbReference>
<keyword evidence="6 9" id="KW-0238">DNA-binding</keyword>
<evidence type="ECO:0000259" key="10">
    <source>
        <dbReference type="PROSITE" id="PS51898"/>
    </source>
</evidence>
<proteinExistence type="inferred from homology"/>
<keyword evidence="13" id="KW-1185">Reference proteome</keyword>
<evidence type="ECO:0000256" key="4">
    <source>
        <dbReference type="ARBA" id="ARBA00022801"/>
    </source>
</evidence>
<dbReference type="Gene3D" id="1.10.443.10">
    <property type="entry name" value="Intergrase catalytic core"/>
    <property type="match status" value="1"/>
</dbReference>
<keyword evidence="7" id="KW-0233">DNA recombination</keyword>
<keyword evidence="8" id="KW-1179">Viral genome integration</keyword>
<evidence type="ECO:0000256" key="7">
    <source>
        <dbReference type="ARBA" id="ARBA00023172"/>
    </source>
</evidence>
<gene>
    <name evidence="12" type="primary">35</name>
    <name evidence="12" type="ORF">PBI_SQUIRTY_35</name>
</gene>
<dbReference type="KEGG" id="vg:23679090"/>
<dbReference type="GO" id="GO:0015074">
    <property type="term" value="P:DNA integration"/>
    <property type="evidence" value="ECO:0007669"/>
    <property type="project" value="UniProtKB-KW"/>
</dbReference>
<evidence type="ECO:0000256" key="2">
    <source>
        <dbReference type="ARBA" id="ARBA00016082"/>
    </source>
</evidence>
<evidence type="ECO:0000256" key="3">
    <source>
        <dbReference type="ARBA" id="ARBA00022679"/>
    </source>
</evidence>
<dbReference type="GO" id="GO:0003677">
    <property type="term" value="F:DNA binding"/>
    <property type="evidence" value="ECO:0007669"/>
    <property type="project" value="UniProtKB-UniRule"/>
</dbReference>
<keyword evidence="4" id="KW-0378">Hydrolase</keyword>
<evidence type="ECO:0000256" key="8">
    <source>
        <dbReference type="ARBA" id="ARBA00023195"/>
    </source>
</evidence>
<dbReference type="InterPro" id="IPR050090">
    <property type="entry name" value="Tyrosine_recombinase_XerCD"/>
</dbReference>
<dbReference type="PROSITE" id="PS51898">
    <property type="entry name" value="TYR_RECOMBINASE"/>
    <property type="match status" value="1"/>
</dbReference>
<feature type="domain" description="Tyr recombinase" evidence="10">
    <location>
        <begin position="174"/>
        <end position="360"/>
    </location>
</feature>
<protein>
    <recommendedName>
        <fullName evidence="2">Integrase</fullName>
    </recommendedName>
</protein>
<keyword evidence="3" id="KW-0808">Transferase</keyword>
<dbReference type="PANTHER" id="PTHR30349:SF64">
    <property type="entry name" value="PROPHAGE INTEGRASE INTD-RELATED"/>
    <property type="match status" value="1"/>
</dbReference>
<dbReference type="PANTHER" id="PTHR30349">
    <property type="entry name" value="PHAGE INTEGRASE-RELATED"/>
    <property type="match status" value="1"/>
</dbReference>
<dbReference type="CDD" id="cd01189">
    <property type="entry name" value="INT_ICEBs1_C_like"/>
    <property type="match status" value="1"/>
</dbReference>
<dbReference type="RefSeq" id="YP_009124587.1">
    <property type="nucleotide sequence ID" value="NC_026588.1"/>
</dbReference>
<evidence type="ECO:0000256" key="9">
    <source>
        <dbReference type="PROSITE-ProRule" id="PRU01248"/>
    </source>
</evidence>
<feature type="domain" description="Core-binding (CB)" evidence="11">
    <location>
        <begin position="72"/>
        <end position="153"/>
    </location>
</feature>
<dbReference type="Proteomes" id="UP000029348">
    <property type="component" value="Segment"/>
</dbReference>
<evidence type="ECO:0000256" key="1">
    <source>
        <dbReference type="ARBA" id="ARBA00008857"/>
    </source>
</evidence>
<accession>A0A088F8U2</accession>
<dbReference type="GO" id="GO:0044826">
    <property type="term" value="P:viral genome integration into host DNA"/>
    <property type="evidence" value="ECO:0007669"/>
    <property type="project" value="UniProtKB-KW"/>
</dbReference>
<organism evidence="12 13">
    <name type="scientific">Mycobacterium phage Squirty</name>
    <dbReference type="NCBI Taxonomy" id="1527512"/>
    <lineage>
        <taxon>Viruses</taxon>
        <taxon>Duplodnaviria</taxon>
        <taxon>Heunggongvirae</taxon>
        <taxon>Uroviricota</taxon>
        <taxon>Caudoviricetes</taxon>
        <taxon>Gracegardnervirinae</taxon>
        <taxon>Squirtyvirus</taxon>
        <taxon>Squirtyvirus squirty</taxon>
        <taxon>Mycobacterium virus Squirty</taxon>
    </lineage>
</organism>
<dbReference type="EMBL" id="KM101124">
    <property type="protein sequence ID" value="AIM40982.1"/>
    <property type="molecule type" value="Genomic_DNA"/>
</dbReference>
<evidence type="ECO:0000256" key="6">
    <source>
        <dbReference type="ARBA" id="ARBA00023125"/>
    </source>
</evidence>